<evidence type="ECO:0008006" key="4">
    <source>
        <dbReference type="Google" id="ProtNLM"/>
    </source>
</evidence>
<sequence>PPPPPTPKPNHTLHPRDPTALESITSVFSGLSSYVAANIPKKAPTLSFLSSSAPTPENITPYHLQQHGQPQLQNYNTFVGTFPGDAAGLVNGNLIKSAAAAVAGEKEKELRNDTVIFAAFEWIEVKRGTGANGTIHLPSRLRSLFRSRFFVLGPRARLSKNNQVTISHAPTLPRRRRFCLFLGYPDGFQIWDVTDPDNVHEVCSIRNEERIGQVACLQVVPTPRRVSGRADEWEEQRPLLAIISTPRPSSPAPSSPVTPSDLLSDPHLTSPAPTPTLKSTVQLYSLRTHTIVKVLEGIEGEDVEVVGIKCNERVLIATLRPLFPQKIKLSSHIQAATYPTHAALHTFSALTLNPLGPPLTDVYHDPTVPNAVPGFALGPRFLAYATSTPVAVLEQAGGSVGVISGAGLGVLSGEKDVKDAAKEVALEVVNGVRTLGECLGGFRYVSFVYFSKRMFMLTEKKKKNLRCTDLNPLNHIQPQTALGNYSYQTLTSYFSGSANTAATAPGMVGAHVLPPPHAASPPSYAPSQSSPRRAVSLSSSPASLYGRSGYDGFGSSTNGGIVNGPVGVAAGTQGRKSAPCGMVS</sequence>
<feature type="region of interest" description="Disordered" evidence="1">
    <location>
        <begin position="561"/>
        <end position="584"/>
    </location>
</feature>
<gene>
    <name evidence="2" type="ORF">BC938DRAFT_477042</name>
</gene>
<dbReference type="Proteomes" id="UP000274822">
    <property type="component" value="Unassembled WGS sequence"/>
</dbReference>
<feature type="region of interest" description="Disordered" evidence="1">
    <location>
        <begin position="244"/>
        <end position="274"/>
    </location>
</feature>
<comment type="caution">
    <text evidence="2">The sequence shown here is derived from an EMBL/GenBank/DDBJ whole genome shotgun (WGS) entry which is preliminary data.</text>
</comment>
<proteinExistence type="predicted"/>
<accession>A0A433PCJ3</accession>
<dbReference type="PANTHER" id="PTHR13268">
    <property type="entry name" value="BREAST CARCINOMA AMPLIFIED SEQUENCE 3"/>
    <property type="match status" value="1"/>
</dbReference>
<name>A0A433PCJ3_9FUNG</name>
<feature type="non-terminal residue" evidence="2">
    <location>
        <position position="1"/>
    </location>
</feature>
<evidence type="ECO:0000313" key="3">
    <source>
        <dbReference type="Proteomes" id="UP000274822"/>
    </source>
</evidence>
<feature type="compositionally biased region" description="Low complexity" evidence="1">
    <location>
        <begin position="520"/>
        <end position="540"/>
    </location>
</feature>
<dbReference type="InterPro" id="IPR045142">
    <property type="entry name" value="BCAS3-like"/>
</dbReference>
<dbReference type="EMBL" id="RBNJ01025865">
    <property type="protein sequence ID" value="RUS15236.1"/>
    <property type="molecule type" value="Genomic_DNA"/>
</dbReference>
<evidence type="ECO:0000256" key="1">
    <source>
        <dbReference type="SAM" id="MobiDB-lite"/>
    </source>
</evidence>
<dbReference type="GO" id="GO:0006914">
    <property type="term" value="P:autophagy"/>
    <property type="evidence" value="ECO:0007669"/>
    <property type="project" value="InterPro"/>
</dbReference>
<reference evidence="2 3" key="1">
    <citation type="journal article" date="2018" name="New Phytol.">
        <title>Phylogenomics of Endogonaceae and evolution of mycorrhizas within Mucoromycota.</title>
        <authorList>
            <person name="Chang Y."/>
            <person name="Desiro A."/>
            <person name="Na H."/>
            <person name="Sandor L."/>
            <person name="Lipzen A."/>
            <person name="Clum A."/>
            <person name="Barry K."/>
            <person name="Grigoriev I.V."/>
            <person name="Martin F.M."/>
            <person name="Stajich J.E."/>
            <person name="Smith M.E."/>
            <person name="Bonito G."/>
            <person name="Spatafora J.W."/>
        </authorList>
    </citation>
    <scope>NUCLEOTIDE SEQUENCE [LARGE SCALE GENOMIC DNA]</scope>
    <source>
        <strain evidence="2 3">AD002</strain>
    </source>
</reference>
<protein>
    <recommendedName>
        <fullName evidence="4">BCAS3 domain-containing protein</fullName>
    </recommendedName>
</protein>
<organism evidence="2 3">
    <name type="scientific">Jimgerdemannia flammicorona</name>
    <dbReference type="NCBI Taxonomy" id="994334"/>
    <lineage>
        <taxon>Eukaryota</taxon>
        <taxon>Fungi</taxon>
        <taxon>Fungi incertae sedis</taxon>
        <taxon>Mucoromycota</taxon>
        <taxon>Mucoromycotina</taxon>
        <taxon>Endogonomycetes</taxon>
        <taxon>Endogonales</taxon>
        <taxon>Endogonaceae</taxon>
        <taxon>Jimgerdemannia</taxon>
    </lineage>
</organism>
<dbReference type="GO" id="GO:0005737">
    <property type="term" value="C:cytoplasm"/>
    <property type="evidence" value="ECO:0007669"/>
    <property type="project" value="TreeGrafter"/>
</dbReference>
<dbReference type="PANTHER" id="PTHR13268:SF0">
    <property type="entry name" value="BCAS3 MICROTUBULE ASSOCIATED CELL MIGRATION FACTOR"/>
    <property type="match status" value="1"/>
</dbReference>
<evidence type="ECO:0000313" key="2">
    <source>
        <dbReference type="EMBL" id="RUS15236.1"/>
    </source>
</evidence>
<feature type="region of interest" description="Disordered" evidence="1">
    <location>
        <begin position="518"/>
        <end position="540"/>
    </location>
</feature>
<dbReference type="GO" id="GO:0042594">
    <property type="term" value="P:response to starvation"/>
    <property type="evidence" value="ECO:0007669"/>
    <property type="project" value="TreeGrafter"/>
</dbReference>
<keyword evidence="3" id="KW-1185">Reference proteome</keyword>
<dbReference type="AlphaFoldDB" id="A0A433PCJ3"/>